<accession>Q9TR17</accession>
<reference key="1">
    <citation type="journal article" date="1996" name="Int. J. Cancer">
        <title>Purification, characterization and anti-tumor activity of a new cytokine, histiocyte-secreted-factor (HSF).</title>
        <authorList>
            <person name="Satomi N."/>
            <person name="Haranaka R."/>
            <person name="Haranaka K."/>
        </authorList>
    </citation>
    <scope>PROTEIN SEQUENCE</scope>
</reference>
<proteinExistence type="evidence at protein level"/>
<sequence length="15" mass="1689">NPAENQAHELPNQLN</sequence>
<keyword id="KW-0903">Direct protein sequencing</keyword>
<name>Q9TR17_RABIT</name>
<protein>
    <submittedName>
        <fullName>HISTIOCYTE-secreted-factor</fullName>
    </submittedName>
</protein>
<organism>
    <name type="scientific">Oryctolagus cuniculus</name>
    <name type="common">Rabbit</name>
    <dbReference type="NCBI Taxonomy" id="9986"/>
    <lineage>
        <taxon>Eukaryota</taxon>
        <taxon>Metazoa</taxon>
        <taxon>Chordata</taxon>
        <taxon>Craniata</taxon>
        <taxon>Vertebrata</taxon>
        <taxon>Euteleostomi</taxon>
        <taxon>Mammalia</taxon>
        <taxon>Eutheria</taxon>
        <taxon>Euarchontoglires</taxon>
        <taxon>Glires</taxon>
        <taxon>Lagomorpha</taxon>
        <taxon>Leporidae</taxon>
        <taxon>Oryctolagus</taxon>
    </lineage>
</organism>